<dbReference type="RefSeq" id="WP_139170494.1">
    <property type="nucleotide sequence ID" value="NZ_FNEB01000003.1"/>
</dbReference>
<evidence type="ECO:0008006" key="4">
    <source>
        <dbReference type="Google" id="ProtNLM"/>
    </source>
</evidence>
<dbReference type="AlphaFoldDB" id="A0A1G8LA98"/>
<dbReference type="STRING" id="490829.SAMN05421850_103232"/>
<evidence type="ECO:0000256" key="1">
    <source>
        <dbReference type="SAM" id="MobiDB-lite"/>
    </source>
</evidence>
<evidence type="ECO:0000313" key="3">
    <source>
        <dbReference type="Proteomes" id="UP000199340"/>
    </source>
</evidence>
<protein>
    <recommendedName>
        <fullName evidence="4">DUF4274 domain-containing protein</fullName>
    </recommendedName>
</protein>
<sequence length="198" mass="22556">MAHRPGEKLSDSDLQDLLQEIRGGSSQERRDSLRRFDWATGDMRKLGWSMSQKGLDLGTAMIVFFNGDPAHFNYVRKDRVPMEERARCQVLDAIHRRVVSGFYLPDPDQGLGDVFARILEWVERQEDDRAIGCHGRWVFDPRLFMPITLKAVQDANEDDDDPLPCEKESPLTDRSLGAPANRNKRPGLLRELLGPILG</sequence>
<name>A0A1G8LA98_9RHOB</name>
<keyword evidence="3" id="KW-1185">Reference proteome</keyword>
<proteinExistence type="predicted"/>
<gene>
    <name evidence="2" type="ORF">SAMN05421850_103232</name>
</gene>
<evidence type="ECO:0000313" key="2">
    <source>
        <dbReference type="EMBL" id="SDI52417.1"/>
    </source>
</evidence>
<feature type="region of interest" description="Disordered" evidence="1">
    <location>
        <begin position="155"/>
        <end position="185"/>
    </location>
</feature>
<organism evidence="2 3">
    <name type="scientific">Lutimaribacter saemankumensis</name>
    <dbReference type="NCBI Taxonomy" id="490829"/>
    <lineage>
        <taxon>Bacteria</taxon>
        <taxon>Pseudomonadati</taxon>
        <taxon>Pseudomonadota</taxon>
        <taxon>Alphaproteobacteria</taxon>
        <taxon>Rhodobacterales</taxon>
        <taxon>Roseobacteraceae</taxon>
        <taxon>Lutimaribacter</taxon>
    </lineage>
</organism>
<dbReference type="OrthoDB" id="7739838at2"/>
<dbReference type="EMBL" id="FNEB01000003">
    <property type="protein sequence ID" value="SDI52417.1"/>
    <property type="molecule type" value="Genomic_DNA"/>
</dbReference>
<accession>A0A1G8LA98</accession>
<dbReference type="Proteomes" id="UP000199340">
    <property type="component" value="Unassembled WGS sequence"/>
</dbReference>
<reference evidence="2 3" key="1">
    <citation type="submission" date="2016-10" db="EMBL/GenBank/DDBJ databases">
        <authorList>
            <person name="de Groot N.N."/>
        </authorList>
    </citation>
    <scope>NUCLEOTIDE SEQUENCE [LARGE SCALE GENOMIC DNA]</scope>
    <source>
        <strain evidence="2 3">DSM 28010</strain>
    </source>
</reference>